<dbReference type="SUPFAM" id="SSF51905">
    <property type="entry name" value="FAD/NAD(P)-binding domain"/>
    <property type="match status" value="1"/>
</dbReference>
<dbReference type="InterPro" id="IPR036188">
    <property type="entry name" value="FAD/NAD-bd_sf"/>
</dbReference>
<feature type="transmembrane region" description="Helical" evidence="1">
    <location>
        <begin position="486"/>
        <end position="509"/>
    </location>
</feature>
<dbReference type="InterPro" id="IPR050464">
    <property type="entry name" value="Zeta_carotene_desat/Oxidored"/>
</dbReference>
<dbReference type="PANTHER" id="PTHR42923:SF17">
    <property type="entry name" value="AMINE OXIDASE DOMAIN-CONTAINING PROTEIN"/>
    <property type="match status" value="1"/>
</dbReference>
<keyword evidence="1" id="KW-0472">Membrane</keyword>
<sequence>MAPKKVAIVGGGCSGLAAFWALKDSGHEVHIFESGSRCGGTTHLVQYERRGKTIEIDTGLVYFKPSTSPNLCALLQELQIPCHDTEFSVASTHLKDLFEWRTASPFAILSRNLFRLDMWRLLIDIARFNHFALDSFRDGQPVTRQQSRKWNKARQPYQHEQPQRSIGAYLAAEGYSNSFRDNYIIPLIAILWNVHNAKDALELPIALLIHFMASCDILRSSLRWPEWMSVTGGKADFAAAITNLSLSERVHLNTTIKSIKASDRPGWLVVQREGGRTEYFNHVIIATSAQEALNLISAAATDEEVRVLNGFQTARGVAILHSDTTLMPKRKRVWATFNHITKSSKRNSPDTSQFCTSFHINRLQGLSEEIFGPVLITHNPIAPPHPLRVQGIWEYSRFTFNNRALKSHKLLQRIQNVRGISYCGPWTGYGRYEDAVRSAFQVAVDHLGAELPFGVLGDDDPFFPYPDAVEWSQVEALTKRERMARFLVRFLLVIYWFLGIVRRVVLYFLRAWDRTDKRRRE</sequence>
<gene>
    <name evidence="2" type="ORF">GX51_06706</name>
</gene>
<organism evidence="2 3">
    <name type="scientific">Blastomyces parvus</name>
    <dbReference type="NCBI Taxonomy" id="2060905"/>
    <lineage>
        <taxon>Eukaryota</taxon>
        <taxon>Fungi</taxon>
        <taxon>Dikarya</taxon>
        <taxon>Ascomycota</taxon>
        <taxon>Pezizomycotina</taxon>
        <taxon>Eurotiomycetes</taxon>
        <taxon>Eurotiomycetidae</taxon>
        <taxon>Onygenales</taxon>
        <taxon>Ajellomycetaceae</taxon>
        <taxon>Blastomyces</taxon>
    </lineage>
</organism>
<dbReference type="AlphaFoldDB" id="A0A2B7WQ59"/>
<proteinExistence type="predicted"/>
<evidence type="ECO:0000313" key="2">
    <source>
        <dbReference type="EMBL" id="PGG98621.1"/>
    </source>
</evidence>
<dbReference type="EMBL" id="PDNC01000116">
    <property type="protein sequence ID" value="PGG98621.1"/>
    <property type="molecule type" value="Genomic_DNA"/>
</dbReference>
<name>A0A2B7WQ59_9EURO</name>
<comment type="caution">
    <text evidence="2">The sequence shown here is derived from an EMBL/GenBank/DDBJ whole genome shotgun (WGS) entry which is preliminary data.</text>
</comment>
<evidence type="ECO:0000256" key="1">
    <source>
        <dbReference type="SAM" id="Phobius"/>
    </source>
</evidence>
<evidence type="ECO:0008006" key="4">
    <source>
        <dbReference type="Google" id="ProtNLM"/>
    </source>
</evidence>
<dbReference type="Gene3D" id="3.50.50.60">
    <property type="entry name" value="FAD/NAD(P)-binding domain"/>
    <property type="match status" value="2"/>
</dbReference>
<dbReference type="OrthoDB" id="5977668at2759"/>
<dbReference type="PANTHER" id="PTHR42923">
    <property type="entry name" value="PROTOPORPHYRINOGEN OXIDASE"/>
    <property type="match status" value="1"/>
</dbReference>
<dbReference type="GO" id="GO:0016491">
    <property type="term" value="F:oxidoreductase activity"/>
    <property type="evidence" value="ECO:0007669"/>
    <property type="project" value="TreeGrafter"/>
</dbReference>
<reference evidence="2 3" key="1">
    <citation type="submission" date="2017-10" db="EMBL/GenBank/DDBJ databases">
        <title>Comparative genomics in systemic dimorphic fungi from Ajellomycetaceae.</title>
        <authorList>
            <person name="Munoz J.F."/>
            <person name="Mcewen J.G."/>
            <person name="Clay O.K."/>
            <person name="Cuomo C.A."/>
        </authorList>
    </citation>
    <scope>NUCLEOTIDE SEQUENCE [LARGE SCALE GENOMIC DNA]</scope>
    <source>
        <strain evidence="2 3">UAMH130</strain>
    </source>
</reference>
<accession>A0A2B7WQ59</accession>
<evidence type="ECO:0000313" key="3">
    <source>
        <dbReference type="Proteomes" id="UP000224080"/>
    </source>
</evidence>
<keyword evidence="1" id="KW-0812">Transmembrane</keyword>
<keyword evidence="1" id="KW-1133">Transmembrane helix</keyword>
<dbReference type="STRING" id="2060905.A0A2B7WQ59"/>
<dbReference type="Proteomes" id="UP000224080">
    <property type="component" value="Unassembled WGS sequence"/>
</dbReference>
<dbReference type="Pfam" id="PF13450">
    <property type="entry name" value="NAD_binding_8"/>
    <property type="match status" value="1"/>
</dbReference>
<keyword evidence="3" id="KW-1185">Reference proteome</keyword>
<dbReference type="Gene3D" id="3.90.660.20">
    <property type="entry name" value="Protoporphyrinogen oxidase, mitochondrial, domain 2"/>
    <property type="match status" value="1"/>
</dbReference>
<protein>
    <recommendedName>
        <fullName evidence="4">Amine oxidase domain-containing protein</fullName>
    </recommendedName>
</protein>